<comment type="caution">
    <text evidence="2">The sequence shown here is derived from an EMBL/GenBank/DDBJ whole genome shotgun (WGS) entry which is preliminary data.</text>
</comment>
<dbReference type="Proteomes" id="UP001321492">
    <property type="component" value="Unassembled WGS sequence"/>
</dbReference>
<proteinExistence type="predicted"/>
<protein>
    <submittedName>
        <fullName evidence="2">Uncharacterized protein</fullName>
    </submittedName>
</protein>
<accession>A0ABT7ACN5</accession>
<evidence type="ECO:0000256" key="1">
    <source>
        <dbReference type="SAM" id="MobiDB-lite"/>
    </source>
</evidence>
<gene>
    <name evidence="2" type="ORF">QNA08_00990</name>
</gene>
<sequence length="101" mass="10934">MAISEQDLMEDLAYAEAEGPADMFEDDLDAFGGEEDSADLAGDFFGEDEGDYYEDEMEAEEADESVGQLHCPRRRSHPVDDPASGRPGGGAGRKCPRQAES</sequence>
<keyword evidence="3" id="KW-1185">Reference proteome</keyword>
<evidence type="ECO:0000313" key="3">
    <source>
        <dbReference type="Proteomes" id="UP001321492"/>
    </source>
</evidence>
<dbReference type="EMBL" id="JASJEV010000001">
    <property type="protein sequence ID" value="MDJ1156820.1"/>
    <property type="molecule type" value="Genomic_DNA"/>
</dbReference>
<dbReference type="RefSeq" id="WP_283738818.1">
    <property type="nucleotide sequence ID" value="NZ_JASJEV010000001.1"/>
</dbReference>
<feature type="region of interest" description="Disordered" evidence="1">
    <location>
        <begin position="56"/>
        <end position="101"/>
    </location>
</feature>
<organism evidence="2 3">
    <name type="scientific">Chelatococcus albus</name>
    <dbReference type="NCBI Taxonomy" id="3047466"/>
    <lineage>
        <taxon>Bacteria</taxon>
        <taxon>Pseudomonadati</taxon>
        <taxon>Pseudomonadota</taxon>
        <taxon>Alphaproteobacteria</taxon>
        <taxon>Hyphomicrobiales</taxon>
        <taxon>Chelatococcaceae</taxon>
        <taxon>Chelatococcus</taxon>
    </lineage>
</organism>
<reference evidence="2 3" key="1">
    <citation type="submission" date="2023-05" db="EMBL/GenBank/DDBJ databases">
        <title>Chelatococcus sp. nov., a moderately thermophilic bacterium isolated from hot spring microbial mat.</title>
        <authorList>
            <person name="Hu C.-J."/>
            <person name="Li W.-J."/>
        </authorList>
    </citation>
    <scope>NUCLEOTIDE SEQUENCE [LARGE SCALE GENOMIC DNA]</scope>
    <source>
        <strain evidence="2 3">SYSU G07232</strain>
    </source>
</reference>
<name>A0ABT7ACN5_9HYPH</name>
<evidence type="ECO:0000313" key="2">
    <source>
        <dbReference type="EMBL" id="MDJ1156820.1"/>
    </source>
</evidence>